<organism evidence="8 9">
    <name type="scientific">Ceratobasidium theobromae</name>
    <dbReference type="NCBI Taxonomy" id="1582974"/>
    <lineage>
        <taxon>Eukaryota</taxon>
        <taxon>Fungi</taxon>
        <taxon>Dikarya</taxon>
        <taxon>Basidiomycota</taxon>
        <taxon>Agaricomycotina</taxon>
        <taxon>Agaricomycetes</taxon>
        <taxon>Cantharellales</taxon>
        <taxon>Ceratobasidiaceae</taxon>
        <taxon>Ceratobasidium</taxon>
    </lineage>
</organism>
<dbReference type="GO" id="GO:0022857">
    <property type="term" value="F:transmembrane transporter activity"/>
    <property type="evidence" value="ECO:0007669"/>
    <property type="project" value="InterPro"/>
</dbReference>
<feature type="transmembrane region" description="Helical" evidence="6">
    <location>
        <begin position="341"/>
        <end position="361"/>
    </location>
</feature>
<dbReference type="GO" id="GO:0005886">
    <property type="term" value="C:plasma membrane"/>
    <property type="evidence" value="ECO:0007669"/>
    <property type="project" value="TreeGrafter"/>
</dbReference>
<dbReference type="InterPro" id="IPR011701">
    <property type="entry name" value="MFS"/>
</dbReference>
<protein>
    <submittedName>
        <fullName evidence="8">MFS multidrug transporter</fullName>
    </submittedName>
</protein>
<reference evidence="8 9" key="1">
    <citation type="journal article" date="2019" name="Fungal Biol. Biotechnol.">
        <title>Draft genome sequence of fastidious pathogen Ceratobasidium theobromae, which causes vascular-streak dieback in Theobroma cacao.</title>
        <authorList>
            <person name="Ali S.S."/>
            <person name="Asman A."/>
            <person name="Shao J."/>
            <person name="Firmansyah A.P."/>
            <person name="Susilo A.W."/>
            <person name="Rosmana A."/>
            <person name="McMahon P."/>
            <person name="Junaid M."/>
            <person name="Guest D."/>
            <person name="Kheng T.Y."/>
            <person name="Meinhardt L.W."/>
            <person name="Bailey B.A."/>
        </authorList>
    </citation>
    <scope>NUCLEOTIDE SEQUENCE [LARGE SCALE GENOMIC DNA]</scope>
    <source>
        <strain evidence="8 9">CT2</strain>
    </source>
</reference>
<evidence type="ECO:0000256" key="6">
    <source>
        <dbReference type="SAM" id="Phobius"/>
    </source>
</evidence>
<dbReference type="Pfam" id="PF07690">
    <property type="entry name" value="MFS_1"/>
    <property type="match status" value="1"/>
</dbReference>
<dbReference type="InterPro" id="IPR036259">
    <property type="entry name" value="MFS_trans_sf"/>
</dbReference>
<feature type="compositionally biased region" description="Polar residues" evidence="5">
    <location>
        <begin position="1"/>
        <end position="26"/>
    </location>
</feature>
<evidence type="ECO:0000313" key="9">
    <source>
        <dbReference type="Proteomes" id="UP000383932"/>
    </source>
</evidence>
<keyword evidence="9" id="KW-1185">Reference proteome</keyword>
<evidence type="ECO:0000313" key="8">
    <source>
        <dbReference type="EMBL" id="KAB5593881.1"/>
    </source>
</evidence>
<dbReference type="PROSITE" id="PS50850">
    <property type="entry name" value="MFS"/>
    <property type="match status" value="1"/>
</dbReference>
<keyword evidence="3 6" id="KW-1133">Transmembrane helix</keyword>
<evidence type="ECO:0000256" key="1">
    <source>
        <dbReference type="ARBA" id="ARBA00004141"/>
    </source>
</evidence>
<keyword evidence="4 6" id="KW-0472">Membrane</keyword>
<dbReference type="InterPro" id="IPR005829">
    <property type="entry name" value="Sugar_transporter_CS"/>
</dbReference>
<comment type="caution">
    <text evidence="8">The sequence shown here is derived from an EMBL/GenBank/DDBJ whole genome shotgun (WGS) entry which is preliminary data.</text>
</comment>
<dbReference type="GO" id="GO:0140115">
    <property type="term" value="P:export across plasma membrane"/>
    <property type="evidence" value="ECO:0007669"/>
    <property type="project" value="UniProtKB-ARBA"/>
</dbReference>
<accession>A0A5N5QQP5</accession>
<feature type="transmembrane region" description="Helical" evidence="6">
    <location>
        <begin position="120"/>
        <end position="141"/>
    </location>
</feature>
<dbReference type="SUPFAM" id="SSF103473">
    <property type="entry name" value="MFS general substrate transporter"/>
    <property type="match status" value="1"/>
</dbReference>
<dbReference type="AlphaFoldDB" id="A0A5N5QQP5"/>
<evidence type="ECO:0000256" key="3">
    <source>
        <dbReference type="ARBA" id="ARBA00022989"/>
    </source>
</evidence>
<feature type="region of interest" description="Disordered" evidence="5">
    <location>
        <begin position="1"/>
        <end position="59"/>
    </location>
</feature>
<dbReference type="GO" id="GO:0042908">
    <property type="term" value="P:xenobiotic transport"/>
    <property type="evidence" value="ECO:0007669"/>
    <property type="project" value="UniProtKB-ARBA"/>
</dbReference>
<dbReference type="OrthoDB" id="3561359at2759"/>
<dbReference type="PANTHER" id="PTHR23502">
    <property type="entry name" value="MAJOR FACILITATOR SUPERFAMILY"/>
    <property type="match status" value="1"/>
</dbReference>
<evidence type="ECO:0000256" key="5">
    <source>
        <dbReference type="SAM" id="MobiDB-lite"/>
    </source>
</evidence>
<keyword evidence="2 6" id="KW-0812">Transmembrane</keyword>
<sequence length="491" mass="53192">MSSHSLSSPESRQTAGILDSSTISRASSEHTRRDSLVVGDGEPVDVEKAKSANPVGSELTKGEESWEVFLDATEDPKKRRTSHKWLIVFVLSTSATCVTCASSVASMARPGIQRDFGVSTPVAILGISLFVEGLGTGPLLLGPLSEFFGRRHIYWISFVFFVLLNFPVAFAPNIVVYLIFRFLTGFSGAAFLSVAGGTVADMFANDKVASPMACYTISPFIGPVLGPAFGGFINQNTSWRWTFYTMIIWGAVQLVELYTLVPETYEPVLRVQKARKLRESTGDDRWWAPLEKSNKKIIAFEPMALLLDIWCALLLGILYLCFTAFPTIFGTNHGFNTQSVGLSFIGIGVGMLIAVASQPFWNSLQNKYNARHQGSPPPETRLFIGMAGGVLVPIGLFWLAFTTPGSVHWIVPILGSIPFGTGVVYVFTSVFTFLVVAYRPYAASAMAGNSFLRSAFAAVFPLVSGPMYNRLGTVGATALLAGLTVLMAPLP</sequence>
<feature type="transmembrane region" description="Helical" evidence="6">
    <location>
        <begin position="153"/>
        <end position="172"/>
    </location>
</feature>
<dbReference type="PROSITE" id="PS00216">
    <property type="entry name" value="SUGAR_TRANSPORT_1"/>
    <property type="match status" value="1"/>
</dbReference>
<evidence type="ECO:0000259" key="7">
    <source>
        <dbReference type="PROSITE" id="PS50850"/>
    </source>
</evidence>
<feature type="domain" description="Major facilitator superfamily (MFS) profile" evidence="7">
    <location>
        <begin position="87"/>
        <end position="491"/>
    </location>
</feature>
<feature type="transmembrane region" description="Helical" evidence="6">
    <location>
        <begin position="382"/>
        <end position="401"/>
    </location>
</feature>
<dbReference type="Gene3D" id="1.20.1250.20">
    <property type="entry name" value="MFS general substrate transporter like domains"/>
    <property type="match status" value="1"/>
</dbReference>
<dbReference type="EMBL" id="SSOP01000029">
    <property type="protein sequence ID" value="KAB5593881.1"/>
    <property type="molecule type" value="Genomic_DNA"/>
</dbReference>
<feature type="transmembrane region" description="Helical" evidence="6">
    <location>
        <begin position="85"/>
        <end position="108"/>
    </location>
</feature>
<dbReference type="InterPro" id="IPR020846">
    <property type="entry name" value="MFS_dom"/>
</dbReference>
<proteinExistence type="predicted"/>
<name>A0A5N5QQP5_9AGAM</name>
<gene>
    <name evidence="8" type="ORF">CTheo_2733</name>
</gene>
<comment type="subcellular location">
    <subcellularLocation>
        <location evidence="1">Membrane</location>
        <topology evidence="1">Multi-pass membrane protein</topology>
    </subcellularLocation>
</comment>
<feature type="transmembrane region" description="Helical" evidence="6">
    <location>
        <begin position="474"/>
        <end position="490"/>
    </location>
</feature>
<feature type="transmembrane region" description="Helical" evidence="6">
    <location>
        <begin position="305"/>
        <end position="329"/>
    </location>
</feature>
<dbReference type="Proteomes" id="UP000383932">
    <property type="component" value="Unassembled WGS sequence"/>
</dbReference>
<dbReference type="CDD" id="cd17323">
    <property type="entry name" value="MFS_Tpo1_MDR_like"/>
    <property type="match status" value="1"/>
</dbReference>
<feature type="transmembrane region" description="Helical" evidence="6">
    <location>
        <begin position="212"/>
        <end position="233"/>
    </location>
</feature>
<feature type="transmembrane region" description="Helical" evidence="6">
    <location>
        <begin position="413"/>
        <end position="438"/>
    </location>
</feature>
<dbReference type="PANTHER" id="PTHR23502:SF7">
    <property type="entry name" value="DRUG_PROTON ANTIPORTER YHK8-RELATED"/>
    <property type="match status" value="1"/>
</dbReference>
<evidence type="ECO:0000256" key="2">
    <source>
        <dbReference type="ARBA" id="ARBA00022692"/>
    </source>
</evidence>
<evidence type="ECO:0000256" key="4">
    <source>
        <dbReference type="ARBA" id="ARBA00023136"/>
    </source>
</evidence>
<dbReference type="FunFam" id="1.20.1250.20:FF:000082">
    <property type="entry name" value="MFS multidrug transporter, putative"/>
    <property type="match status" value="1"/>
</dbReference>